<dbReference type="InterPro" id="IPR014729">
    <property type="entry name" value="Rossmann-like_a/b/a_fold"/>
</dbReference>
<dbReference type="GO" id="GO:0004818">
    <property type="term" value="F:glutamate-tRNA ligase activity"/>
    <property type="evidence" value="ECO:0007669"/>
    <property type="project" value="UniProtKB-UniRule"/>
</dbReference>
<dbReference type="EMBL" id="CP053073">
    <property type="protein sequence ID" value="QJR14820.1"/>
    <property type="molecule type" value="Genomic_DNA"/>
</dbReference>
<dbReference type="SUPFAM" id="SSF52374">
    <property type="entry name" value="Nucleotidylyl transferase"/>
    <property type="match status" value="1"/>
</dbReference>
<keyword evidence="8 10" id="KW-0648">Protein biosynthesis</keyword>
<dbReference type="FunFam" id="3.40.50.620:FF:000007">
    <property type="entry name" value="Glutamate--tRNA ligase"/>
    <property type="match status" value="1"/>
</dbReference>
<feature type="compositionally biased region" description="Basic and acidic residues" evidence="11">
    <location>
        <begin position="106"/>
        <end position="117"/>
    </location>
</feature>
<keyword evidence="15" id="KW-1185">Reference proteome</keyword>
<evidence type="ECO:0000256" key="2">
    <source>
        <dbReference type="ARBA" id="ARBA00007894"/>
    </source>
</evidence>
<keyword evidence="9 10" id="KW-0030">Aminoacyl-tRNA synthetase</keyword>
<evidence type="ECO:0000259" key="12">
    <source>
        <dbReference type="Pfam" id="PF00749"/>
    </source>
</evidence>
<dbReference type="InterPro" id="IPR020751">
    <property type="entry name" value="aa-tRNA-synth_I_codon-bd_sub2"/>
</dbReference>
<evidence type="ECO:0000313" key="15">
    <source>
        <dbReference type="Proteomes" id="UP000503096"/>
    </source>
</evidence>
<evidence type="ECO:0000313" key="14">
    <source>
        <dbReference type="EMBL" id="QJR14820.1"/>
    </source>
</evidence>
<dbReference type="SUPFAM" id="SSF48163">
    <property type="entry name" value="An anticodon-binding domain of class I aminoacyl-tRNA synthetases"/>
    <property type="match status" value="1"/>
</dbReference>
<dbReference type="CDD" id="cd00808">
    <property type="entry name" value="GluRS_core"/>
    <property type="match status" value="1"/>
</dbReference>
<feature type="domain" description="Glutamyl/glutaminyl-tRNA synthetase class Ib catalytic" evidence="12">
    <location>
        <begin position="2"/>
        <end position="292"/>
    </location>
</feature>
<evidence type="ECO:0000256" key="10">
    <source>
        <dbReference type="HAMAP-Rule" id="MF_00022"/>
    </source>
</evidence>
<dbReference type="Gene3D" id="1.10.10.350">
    <property type="match status" value="1"/>
</dbReference>
<dbReference type="GO" id="GO:0000049">
    <property type="term" value="F:tRNA binding"/>
    <property type="evidence" value="ECO:0007669"/>
    <property type="project" value="InterPro"/>
</dbReference>
<dbReference type="HAMAP" id="MF_00022">
    <property type="entry name" value="Glu_tRNA_synth_type1"/>
    <property type="match status" value="1"/>
</dbReference>
<dbReference type="InterPro" id="IPR033910">
    <property type="entry name" value="GluRS_core"/>
</dbReference>
<comment type="caution">
    <text evidence="10">Lacks conserved residue(s) required for the propagation of feature annotation.</text>
</comment>
<dbReference type="Pfam" id="PF19269">
    <property type="entry name" value="Anticodon_2"/>
    <property type="match status" value="1"/>
</dbReference>
<keyword evidence="5 10" id="KW-0436">Ligase</keyword>
<evidence type="ECO:0000256" key="8">
    <source>
        <dbReference type="ARBA" id="ARBA00022917"/>
    </source>
</evidence>
<dbReference type="FunCoup" id="A0A6M4H5Q3">
    <property type="interactions" value="636"/>
</dbReference>
<dbReference type="PANTHER" id="PTHR43311">
    <property type="entry name" value="GLUTAMATE--TRNA LIGASE"/>
    <property type="match status" value="1"/>
</dbReference>
<dbReference type="InParanoid" id="A0A6M4H5Q3"/>
<evidence type="ECO:0000256" key="3">
    <source>
        <dbReference type="ARBA" id="ARBA00011245"/>
    </source>
</evidence>
<feature type="binding site" evidence="10">
    <location>
        <position position="227"/>
    </location>
    <ligand>
        <name>ATP</name>
        <dbReference type="ChEBI" id="CHEBI:30616"/>
    </ligand>
</feature>
<dbReference type="Proteomes" id="UP000503096">
    <property type="component" value="Chromosome"/>
</dbReference>
<dbReference type="InterPro" id="IPR049940">
    <property type="entry name" value="GluQ/Sye"/>
</dbReference>
<comment type="similarity">
    <text evidence="2 10">Belongs to the class-I aminoacyl-tRNA synthetase family. Glutamate--tRNA ligase type 1 subfamily.</text>
</comment>
<gene>
    <name evidence="10 14" type="primary">gltX</name>
    <name evidence="14" type="ORF">DSM104440_01631</name>
</gene>
<evidence type="ECO:0000256" key="1">
    <source>
        <dbReference type="ARBA" id="ARBA00004496"/>
    </source>
</evidence>
<dbReference type="PANTHER" id="PTHR43311:SF2">
    <property type="entry name" value="GLUTAMATE--TRNA LIGASE, MITOCHONDRIAL-RELATED"/>
    <property type="match status" value="1"/>
</dbReference>
<keyword evidence="7 10" id="KW-0067">ATP-binding</keyword>
<dbReference type="InterPro" id="IPR000924">
    <property type="entry name" value="Glu/Gln-tRNA-synth"/>
</dbReference>
<evidence type="ECO:0000256" key="7">
    <source>
        <dbReference type="ARBA" id="ARBA00022840"/>
    </source>
</evidence>
<evidence type="ECO:0000256" key="6">
    <source>
        <dbReference type="ARBA" id="ARBA00022741"/>
    </source>
</evidence>
<comment type="function">
    <text evidence="10">Catalyzes the attachment of glutamate to tRNA(Glu) in a two-step reaction: glutamate is first activated by ATP to form Glu-AMP and then transferred to the acceptor end of tRNA(Glu).</text>
</comment>
<dbReference type="Pfam" id="PF00749">
    <property type="entry name" value="tRNA-synt_1c"/>
    <property type="match status" value="1"/>
</dbReference>
<reference evidence="14 15" key="1">
    <citation type="submission" date="2020-04" db="EMBL/GenBank/DDBJ databases">
        <title>Usitatibacter rugosus gen. nov., sp. nov. and Usitatibacter palustris sp. nov., novel members of Usitatibacteraceae fam. nov. within the order Nitrosomonadales isolated from soil.</title>
        <authorList>
            <person name="Huber K.J."/>
            <person name="Neumann-Schaal M."/>
            <person name="Geppert A."/>
            <person name="Luckner M."/>
            <person name="Wanner G."/>
            <person name="Overmann J."/>
        </authorList>
    </citation>
    <scope>NUCLEOTIDE SEQUENCE [LARGE SCALE GENOMIC DNA]</scope>
    <source>
        <strain evidence="14 15">Swamp67</strain>
    </source>
</reference>
<comment type="subcellular location">
    <subcellularLocation>
        <location evidence="1 10">Cytoplasm</location>
    </subcellularLocation>
</comment>
<evidence type="ECO:0000256" key="9">
    <source>
        <dbReference type="ARBA" id="ARBA00023146"/>
    </source>
</evidence>
<evidence type="ECO:0000256" key="11">
    <source>
        <dbReference type="SAM" id="MobiDB-lite"/>
    </source>
</evidence>
<comment type="subunit">
    <text evidence="3 10">Monomer.</text>
</comment>
<proteinExistence type="inferred from homology"/>
<organism evidence="14 15">
    <name type="scientific">Usitatibacter palustris</name>
    <dbReference type="NCBI Taxonomy" id="2732487"/>
    <lineage>
        <taxon>Bacteria</taxon>
        <taxon>Pseudomonadati</taxon>
        <taxon>Pseudomonadota</taxon>
        <taxon>Betaproteobacteria</taxon>
        <taxon>Nitrosomonadales</taxon>
        <taxon>Usitatibacteraceae</taxon>
        <taxon>Usitatibacter</taxon>
    </lineage>
</organism>
<dbReference type="GO" id="GO:0005524">
    <property type="term" value="F:ATP binding"/>
    <property type="evidence" value="ECO:0007669"/>
    <property type="project" value="UniProtKB-UniRule"/>
</dbReference>
<dbReference type="InterPro" id="IPR004527">
    <property type="entry name" value="Glu-tRNA-ligase_bac/mito"/>
</dbReference>
<feature type="region of interest" description="Disordered" evidence="11">
    <location>
        <begin position="106"/>
        <end position="126"/>
    </location>
</feature>
<evidence type="ECO:0000259" key="13">
    <source>
        <dbReference type="Pfam" id="PF19269"/>
    </source>
</evidence>
<dbReference type="GO" id="GO:0005829">
    <property type="term" value="C:cytosol"/>
    <property type="evidence" value="ECO:0007669"/>
    <property type="project" value="TreeGrafter"/>
</dbReference>
<dbReference type="NCBIfam" id="TIGR00464">
    <property type="entry name" value="gltX_bact"/>
    <property type="match status" value="1"/>
</dbReference>
<dbReference type="InterPro" id="IPR008925">
    <property type="entry name" value="aa_tRNA-synth_I_cd-bd_sf"/>
</dbReference>
<dbReference type="GO" id="GO:0008270">
    <property type="term" value="F:zinc ion binding"/>
    <property type="evidence" value="ECO:0007669"/>
    <property type="project" value="InterPro"/>
</dbReference>
<evidence type="ECO:0000256" key="5">
    <source>
        <dbReference type="ARBA" id="ARBA00022598"/>
    </source>
</evidence>
<dbReference type="EC" id="6.1.1.17" evidence="10"/>
<dbReference type="GO" id="GO:0006424">
    <property type="term" value="P:glutamyl-tRNA aminoacylation"/>
    <property type="evidence" value="ECO:0007669"/>
    <property type="project" value="UniProtKB-UniRule"/>
</dbReference>
<accession>A0A6M4H5Q3</accession>
<name>A0A6M4H5Q3_9PROT</name>
<feature type="domain" description="Aminoacyl-tRNA synthetase class I anticodon-binding" evidence="13">
    <location>
        <begin position="342"/>
        <end position="446"/>
    </location>
</feature>
<keyword evidence="6 10" id="KW-0547">Nucleotide-binding</keyword>
<dbReference type="PRINTS" id="PR00987">
    <property type="entry name" value="TRNASYNTHGLU"/>
</dbReference>
<dbReference type="InterPro" id="IPR020058">
    <property type="entry name" value="Glu/Gln-tRNA-synth_Ib_cat-dom"/>
</dbReference>
<keyword evidence="4 10" id="KW-0963">Cytoplasm</keyword>
<dbReference type="AlphaFoldDB" id="A0A6M4H5Q3"/>
<dbReference type="Gene3D" id="3.40.50.620">
    <property type="entry name" value="HUPs"/>
    <property type="match status" value="1"/>
</dbReference>
<dbReference type="InterPro" id="IPR045462">
    <property type="entry name" value="aa-tRNA-synth_I_cd-bd"/>
</dbReference>
<comment type="catalytic activity">
    <reaction evidence="10">
        <text>tRNA(Glu) + L-glutamate + ATP = L-glutamyl-tRNA(Glu) + AMP + diphosphate</text>
        <dbReference type="Rhea" id="RHEA:23540"/>
        <dbReference type="Rhea" id="RHEA-COMP:9663"/>
        <dbReference type="Rhea" id="RHEA-COMP:9680"/>
        <dbReference type="ChEBI" id="CHEBI:29985"/>
        <dbReference type="ChEBI" id="CHEBI:30616"/>
        <dbReference type="ChEBI" id="CHEBI:33019"/>
        <dbReference type="ChEBI" id="CHEBI:78442"/>
        <dbReference type="ChEBI" id="CHEBI:78520"/>
        <dbReference type="ChEBI" id="CHEBI:456215"/>
        <dbReference type="EC" id="6.1.1.17"/>
    </reaction>
</comment>
<dbReference type="KEGG" id="upl:DSM104440_01631"/>
<evidence type="ECO:0000256" key="4">
    <source>
        <dbReference type="ARBA" id="ARBA00022490"/>
    </source>
</evidence>
<feature type="short sequence motif" description="'KMSKS' region" evidence="10">
    <location>
        <begin position="224"/>
        <end position="228"/>
    </location>
</feature>
<sequence length="448" mass="50475">MLHVGGARTALFSWAYARRHKGVFVLRIEDTDQERSTLENEQTILESLKWLDLDWDEGPFYQMKRLDRYREVAETWLKEGKAYHCYCSKEELDAMREAQIARGEKPRYDRRWRDSKDTPPAGRTPVIRFKNPLSGDVTWNDAVKGTVTVSNDELDDLVLIRTDGLPTYNFAVVIDDVDMSITHVIRGDDHVNNTPRQINLYAALGAPTPTFGHVPMLLGHDGQKLSKRHGAVSVTQFRDEGYLPEAVVNYISRLGWSHGDEEIFSREKLIEWFDLEHVSRSPARWDSEKLKWINAEYLKRLTDADIAGRLQSAKPEVYKFIASVMDPVAMTAAGRAKFQLLTDHEAFLMAMAEPSHADDAAKEHLNEAGRAVLKEVKARLEALPEWTAPAISAALKQTVADLKVKMPQVMMPFRAALTGLTQTPAIDAIAAALRKDVAIGRIGRAIGT</sequence>
<protein>
    <recommendedName>
        <fullName evidence="10">Glutamate--tRNA ligase</fullName>
        <ecNumber evidence="10">6.1.1.17</ecNumber>
    </recommendedName>
    <alternativeName>
        <fullName evidence="10">Glutamyl-tRNA synthetase</fullName>
        <shortName evidence="10">GluRS</shortName>
    </alternativeName>
</protein>